<keyword evidence="4" id="KW-1185">Reference proteome</keyword>
<reference evidence="3 4" key="1">
    <citation type="submission" date="2019-02" db="EMBL/GenBank/DDBJ databases">
        <title>Bacterial novel species Emticicia sp. 17J42-9 isolated from soil.</title>
        <authorList>
            <person name="Jung H.-Y."/>
        </authorList>
    </citation>
    <scope>NUCLEOTIDE SEQUENCE [LARGE SCALE GENOMIC DNA]</scope>
    <source>
        <strain evidence="3 4">17J42-9</strain>
    </source>
</reference>
<feature type="coiled-coil region" evidence="1">
    <location>
        <begin position="403"/>
        <end position="430"/>
    </location>
</feature>
<feature type="domain" description="Peptidase S74" evidence="2">
    <location>
        <begin position="325"/>
        <end position="417"/>
    </location>
</feature>
<proteinExistence type="predicted"/>
<dbReference type="RefSeq" id="WP_130020624.1">
    <property type="nucleotide sequence ID" value="NZ_SEWF01000010.1"/>
</dbReference>
<protein>
    <submittedName>
        <fullName evidence="3">Tail fiber domain-containing protein</fullName>
    </submittedName>
</protein>
<evidence type="ECO:0000256" key="1">
    <source>
        <dbReference type="SAM" id="Coils"/>
    </source>
</evidence>
<keyword evidence="1" id="KW-0175">Coiled coil</keyword>
<dbReference type="PROSITE" id="PS51688">
    <property type="entry name" value="ICA"/>
    <property type="match status" value="1"/>
</dbReference>
<accession>A0A4Q5M2H2</accession>
<dbReference type="AlphaFoldDB" id="A0A4Q5M2H2"/>
<sequence length="457" mass="48933">MKKYLLLLIFCLPVSISFGQIFSIINADGGITILPDGIKGITHSTSEVTNVSLGTYTLSNITTGTKNVGVGYYSLHKTTTGSQLTAIGHQALSLNTTGMLNSAFGRGALGYNTTGNENTAVGGSSMTYNTSLSRNVAVGIAALREQTYDGDNNSDNIAVGSSALMNNNPTDASNGRQNIGVGDEALYKNLTGSRNIGLGEWAAHEMQTGNDNIAVGYRALWSNVTGSKNTVVGFFALGKNVGTGNVAIGSSLGDNELGDNKLYIAHGSDEDTPLIGGDFAAKKLGINRNLSVSGGPNDFNTRTETLQVEGDAFKTVGNGNWLFPSDRRLKKNILALNRQEMLQKVLQMQGVTYEMKDESQKGRQYGFIAQDLREIFPSKIVENKAGYLSADYGSYDPMITESIKALNQKLVDLKKNKADLELTMNSLNVDITTLLTKVEQIEATKAKSDISKSITDK</sequence>
<dbReference type="InterPro" id="IPR030392">
    <property type="entry name" value="S74_ICA"/>
</dbReference>
<organism evidence="3 4">
    <name type="scientific">Emticicia agri</name>
    <dbReference type="NCBI Taxonomy" id="2492393"/>
    <lineage>
        <taxon>Bacteria</taxon>
        <taxon>Pseudomonadati</taxon>
        <taxon>Bacteroidota</taxon>
        <taxon>Cytophagia</taxon>
        <taxon>Cytophagales</taxon>
        <taxon>Leadbetterellaceae</taxon>
        <taxon>Emticicia</taxon>
    </lineage>
</organism>
<evidence type="ECO:0000313" key="4">
    <source>
        <dbReference type="Proteomes" id="UP000293162"/>
    </source>
</evidence>
<evidence type="ECO:0000313" key="3">
    <source>
        <dbReference type="EMBL" id="RYU96017.1"/>
    </source>
</evidence>
<name>A0A4Q5M2H2_9BACT</name>
<dbReference type="Pfam" id="PF13884">
    <property type="entry name" value="Peptidase_S74"/>
    <property type="match status" value="1"/>
</dbReference>
<dbReference type="EMBL" id="SEWF01000010">
    <property type="protein sequence ID" value="RYU96017.1"/>
    <property type="molecule type" value="Genomic_DNA"/>
</dbReference>
<evidence type="ECO:0000259" key="2">
    <source>
        <dbReference type="PROSITE" id="PS51688"/>
    </source>
</evidence>
<comment type="caution">
    <text evidence="3">The sequence shown here is derived from an EMBL/GenBank/DDBJ whole genome shotgun (WGS) entry which is preliminary data.</text>
</comment>
<dbReference type="Proteomes" id="UP000293162">
    <property type="component" value="Unassembled WGS sequence"/>
</dbReference>
<dbReference type="OrthoDB" id="1223455at2"/>
<gene>
    <name evidence="3" type="ORF">EWM59_08960</name>
</gene>